<sequence length="69" mass="6491">MPGVAGAAGGAGVVVSLLEGAAGAAGASGEGDAGALLASFELSLQAASPKNDTAATEVIKNFFMMALLP</sequence>
<accession>A0A256FD62</accession>
<proteinExistence type="predicted"/>
<keyword evidence="2" id="KW-1185">Reference proteome</keyword>
<evidence type="ECO:0000313" key="1">
    <source>
        <dbReference type="EMBL" id="OYR12774.1"/>
    </source>
</evidence>
<gene>
    <name evidence="1" type="ORF">CEV32_0948</name>
</gene>
<dbReference type="Proteomes" id="UP000216345">
    <property type="component" value="Unassembled WGS sequence"/>
</dbReference>
<comment type="caution">
    <text evidence="1">The sequence shown here is derived from an EMBL/GenBank/DDBJ whole genome shotgun (WGS) entry which is preliminary data.</text>
</comment>
<protein>
    <submittedName>
        <fullName evidence="1">Uncharacterized protein</fullName>
    </submittedName>
</protein>
<dbReference type="AlphaFoldDB" id="A0A256FD62"/>
<dbReference type="EMBL" id="NNRK01000029">
    <property type="protein sequence ID" value="OYR12774.1"/>
    <property type="molecule type" value="Genomic_DNA"/>
</dbReference>
<evidence type="ECO:0000313" key="2">
    <source>
        <dbReference type="Proteomes" id="UP000216345"/>
    </source>
</evidence>
<name>A0A256FD62_9HYPH</name>
<reference evidence="1 2" key="1">
    <citation type="submission" date="2017-07" db="EMBL/GenBank/DDBJ databases">
        <title>Phylogenetic study on the rhizospheric bacterium Ochrobactrum sp. A44.</title>
        <authorList>
            <person name="Krzyzanowska D.M."/>
            <person name="Ossowicki A."/>
            <person name="Rajewska M."/>
            <person name="Maciag T."/>
            <person name="Kaczynski Z."/>
            <person name="Czerwicka M."/>
            <person name="Jafra S."/>
        </authorList>
    </citation>
    <scope>NUCLEOTIDE SEQUENCE [LARGE SCALE GENOMIC DNA]</scope>
    <source>
        <strain evidence="1 2">PR17</strain>
    </source>
</reference>
<organism evidence="1 2">
    <name type="scientific">Brucella rhizosphaerae</name>
    <dbReference type="NCBI Taxonomy" id="571254"/>
    <lineage>
        <taxon>Bacteria</taxon>
        <taxon>Pseudomonadati</taxon>
        <taxon>Pseudomonadota</taxon>
        <taxon>Alphaproteobacteria</taxon>
        <taxon>Hyphomicrobiales</taxon>
        <taxon>Brucellaceae</taxon>
        <taxon>Brucella/Ochrobactrum group</taxon>
        <taxon>Brucella</taxon>
    </lineage>
</organism>